<protein>
    <submittedName>
        <fullName evidence="1">Protein PXR1</fullName>
    </submittedName>
</protein>
<accession>A0A2P2IRU1</accession>
<sequence>MSSSLSFHLSLHANYFRSLSKTGMIKSLNPNIMKAFQAGPGVHITGTLSIKKGE</sequence>
<dbReference type="AlphaFoldDB" id="A0A2P2IRU1"/>
<dbReference type="EMBL" id="GGEC01003427">
    <property type="protein sequence ID" value="MBW83910.1"/>
    <property type="molecule type" value="Transcribed_RNA"/>
</dbReference>
<proteinExistence type="predicted"/>
<reference evidence="1" key="1">
    <citation type="submission" date="2018-02" db="EMBL/GenBank/DDBJ databases">
        <title>Rhizophora mucronata_Transcriptome.</title>
        <authorList>
            <person name="Meera S.P."/>
            <person name="Sreeshan A."/>
            <person name="Augustine A."/>
        </authorList>
    </citation>
    <scope>NUCLEOTIDE SEQUENCE</scope>
    <source>
        <tissue evidence="1">Leaf</tissue>
    </source>
</reference>
<name>A0A2P2IRU1_RHIMU</name>
<organism evidence="1">
    <name type="scientific">Rhizophora mucronata</name>
    <name type="common">Asiatic mangrove</name>
    <dbReference type="NCBI Taxonomy" id="61149"/>
    <lineage>
        <taxon>Eukaryota</taxon>
        <taxon>Viridiplantae</taxon>
        <taxon>Streptophyta</taxon>
        <taxon>Embryophyta</taxon>
        <taxon>Tracheophyta</taxon>
        <taxon>Spermatophyta</taxon>
        <taxon>Magnoliopsida</taxon>
        <taxon>eudicotyledons</taxon>
        <taxon>Gunneridae</taxon>
        <taxon>Pentapetalae</taxon>
        <taxon>rosids</taxon>
        <taxon>fabids</taxon>
        <taxon>Malpighiales</taxon>
        <taxon>Rhizophoraceae</taxon>
        <taxon>Rhizophora</taxon>
    </lineage>
</organism>
<evidence type="ECO:0000313" key="1">
    <source>
        <dbReference type="EMBL" id="MBW83910.1"/>
    </source>
</evidence>